<dbReference type="PANTHER" id="PTHR47236:SF5">
    <property type="entry name" value="GENE, 32742-RELATED"/>
    <property type="match status" value="1"/>
</dbReference>
<name>A0AAX6RAZ0_HETGA</name>
<accession>A0AAX6RAZ0</accession>
<protein>
    <submittedName>
        <fullName evidence="2">Uncharacterized protein LOC110344314 isoform X1</fullName>
    </submittedName>
</protein>
<dbReference type="GeneID" id="110344314"/>
<organism evidence="1 2">
    <name type="scientific">Heterocephalus glaber</name>
    <name type="common">Naked mole rat</name>
    <dbReference type="NCBI Taxonomy" id="10181"/>
    <lineage>
        <taxon>Eukaryota</taxon>
        <taxon>Metazoa</taxon>
        <taxon>Chordata</taxon>
        <taxon>Craniata</taxon>
        <taxon>Vertebrata</taxon>
        <taxon>Euteleostomi</taxon>
        <taxon>Mammalia</taxon>
        <taxon>Eutheria</taxon>
        <taxon>Euarchontoglires</taxon>
        <taxon>Glires</taxon>
        <taxon>Rodentia</taxon>
        <taxon>Hystricomorpha</taxon>
        <taxon>Bathyergidae</taxon>
        <taxon>Heterocephalus</taxon>
    </lineage>
</organism>
<dbReference type="RefSeq" id="XP_021093518.1">
    <property type="nucleotide sequence ID" value="XM_021237859.1"/>
</dbReference>
<evidence type="ECO:0000313" key="2">
    <source>
        <dbReference type="RefSeq" id="XP_021093518.1"/>
    </source>
</evidence>
<reference evidence="2" key="1">
    <citation type="submission" date="2025-08" db="UniProtKB">
        <authorList>
            <consortium name="RefSeq"/>
        </authorList>
    </citation>
    <scope>IDENTIFICATION</scope>
</reference>
<keyword evidence="1" id="KW-1185">Reference proteome</keyword>
<dbReference type="Proteomes" id="UP000694906">
    <property type="component" value="Unplaced"/>
</dbReference>
<sequence>MNQMRKLKLLNRSNSKSFLQDLLKPQTMEKKTLITVQTTNLSAREFVVYRQGLSVLHLLIPQLHAPEITLQIVSHLPAMEASGNAFQGSFFYQSPENTLYVGRECLESVGSFVRLLIHCLAHIAAGDLHQDSNPTFLRSFYEGLKAYFREAFSTTLQMSAVAWDSKLDQSISAILLEEQPISEREKDILSKLIERKHGCHLEPRSSEEYIEKNKDLLFFTNMEHFLKSILASEQQILGISRDQFGGEDKI</sequence>
<gene>
    <name evidence="2" type="primary">LOC110344314</name>
</gene>
<evidence type="ECO:0000313" key="1">
    <source>
        <dbReference type="Proteomes" id="UP000694906"/>
    </source>
</evidence>
<dbReference type="AlphaFoldDB" id="A0AAX6RAZ0"/>
<dbReference type="PANTHER" id="PTHR47236">
    <property type="entry name" value="GENE, 32742-RELATED-RELATED"/>
    <property type="match status" value="1"/>
</dbReference>
<proteinExistence type="predicted"/>